<protein>
    <submittedName>
        <fullName evidence="1">Uncharacterized protein</fullName>
    </submittedName>
</protein>
<sequence>MCIYRMFPEFLKKIMDDIESDNFSPIPKSRVKTRVESIFESQSQPDFVEEHTYFNKKKINNIQSEIAKRSKISIDILFEDENSQLKSKKAVPIFKEKIQLHSDDDISIEESDEIFKKGYVKEKNSKYNIDDILTEENPPEINARPNFEKLSSEKSSENEYKKFNNNIENLDELIGDSSPLNKKKIVTTASSKYVDDIQDDYLDSYKLKPYKAKCKKLADIDDILKNDQEFHLPINEKKQVDYLFVSNNFLRLEEMEAHSSNRASITDPNLSSQEKYSEHLFDIGDDINFNSQVRQNKQIDKKANWMQEINLKLNETSVLISGNESNILANASEYLKKYLFQYLIKLNKDRFINHLFISLIL</sequence>
<accession>A0A3M7Q3V0</accession>
<keyword evidence="2" id="KW-1185">Reference proteome</keyword>
<comment type="caution">
    <text evidence="1">The sequence shown here is derived from an EMBL/GenBank/DDBJ whole genome shotgun (WGS) entry which is preliminary data.</text>
</comment>
<dbReference type="Proteomes" id="UP000276133">
    <property type="component" value="Unassembled WGS sequence"/>
</dbReference>
<dbReference type="AlphaFoldDB" id="A0A3M7Q3V0"/>
<reference evidence="1 2" key="1">
    <citation type="journal article" date="2018" name="Sci. Rep.">
        <title>Genomic signatures of local adaptation to the degree of environmental predictability in rotifers.</title>
        <authorList>
            <person name="Franch-Gras L."/>
            <person name="Hahn C."/>
            <person name="Garcia-Roger E.M."/>
            <person name="Carmona M.J."/>
            <person name="Serra M."/>
            <person name="Gomez A."/>
        </authorList>
    </citation>
    <scope>NUCLEOTIDE SEQUENCE [LARGE SCALE GENOMIC DNA]</scope>
    <source>
        <strain evidence="1">HYR1</strain>
    </source>
</reference>
<evidence type="ECO:0000313" key="2">
    <source>
        <dbReference type="Proteomes" id="UP000276133"/>
    </source>
</evidence>
<evidence type="ECO:0000313" key="1">
    <source>
        <dbReference type="EMBL" id="RNA05914.1"/>
    </source>
</evidence>
<organism evidence="1 2">
    <name type="scientific">Brachionus plicatilis</name>
    <name type="common">Marine rotifer</name>
    <name type="synonym">Brachionus muelleri</name>
    <dbReference type="NCBI Taxonomy" id="10195"/>
    <lineage>
        <taxon>Eukaryota</taxon>
        <taxon>Metazoa</taxon>
        <taxon>Spiralia</taxon>
        <taxon>Gnathifera</taxon>
        <taxon>Rotifera</taxon>
        <taxon>Eurotatoria</taxon>
        <taxon>Monogononta</taxon>
        <taxon>Pseudotrocha</taxon>
        <taxon>Ploima</taxon>
        <taxon>Brachionidae</taxon>
        <taxon>Brachionus</taxon>
    </lineage>
</organism>
<gene>
    <name evidence="1" type="ORF">BpHYR1_042816</name>
</gene>
<name>A0A3M7Q3V0_BRAPC</name>
<dbReference type="EMBL" id="REGN01007560">
    <property type="protein sequence ID" value="RNA05914.1"/>
    <property type="molecule type" value="Genomic_DNA"/>
</dbReference>
<proteinExistence type="predicted"/>